<keyword evidence="2" id="KW-1185">Reference proteome</keyword>
<gene>
    <name evidence="1" type="ORF">NCTC12151_02266</name>
</gene>
<organism evidence="1 2">
    <name type="scientific">Leminorella richardii</name>
    <dbReference type="NCBI Taxonomy" id="158841"/>
    <lineage>
        <taxon>Bacteria</taxon>
        <taxon>Pseudomonadati</taxon>
        <taxon>Pseudomonadota</taxon>
        <taxon>Gammaproteobacteria</taxon>
        <taxon>Enterobacterales</taxon>
        <taxon>Budviciaceae</taxon>
        <taxon>Leminorella</taxon>
    </lineage>
</organism>
<protein>
    <submittedName>
        <fullName evidence="1">Uncharacterized protein</fullName>
    </submittedName>
</protein>
<name>A0A2X4XP14_9GAMM</name>
<sequence length="40" mass="4431">MTIPMWLNTVENKGECVLLPVSDANVGLNAVAKRYCYLFG</sequence>
<reference evidence="1 2" key="1">
    <citation type="submission" date="2018-06" db="EMBL/GenBank/DDBJ databases">
        <authorList>
            <consortium name="Pathogen Informatics"/>
            <person name="Doyle S."/>
        </authorList>
    </citation>
    <scope>NUCLEOTIDE SEQUENCE [LARGE SCALE GENOMIC DNA]</scope>
    <source>
        <strain evidence="1 2">NCTC12151</strain>
    </source>
</reference>
<evidence type="ECO:0000313" key="1">
    <source>
        <dbReference type="EMBL" id="SQI41685.1"/>
    </source>
</evidence>
<proteinExistence type="predicted"/>
<dbReference type="Proteomes" id="UP000249005">
    <property type="component" value="Chromosome 1"/>
</dbReference>
<evidence type="ECO:0000313" key="2">
    <source>
        <dbReference type="Proteomes" id="UP000249005"/>
    </source>
</evidence>
<dbReference type="KEGG" id="lri:NCTC12151_02266"/>
<dbReference type="EMBL" id="LS483470">
    <property type="protein sequence ID" value="SQI41685.1"/>
    <property type="molecule type" value="Genomic_DNA"/>
</dbReference>
<dbReference type="AlphaFoldDB" id="A0A2X4XP14"/>
<accession>A0A2X4XP14</accession>